<keyword evidence="6" id="KW-1185">Reference proteome</keyword>
<dbReference type="SUPFAM" id="SSF55315">
    <property type="entry name" value="L30e-like"/>
    <property type="match status" value="1"/>
</dbReference>
<dbReference type="Proteomes" id="UP000095751">
    <property type="component" value="Unassembled WGS sequence"/>
</dbReference>
<dbReference type="InterPro" id="IPR051259">
    <property type="entry name" value="rRNA_Methyltransferase"/>
</dbReference>
<dbReference type="InterPro" id="IPR029028">
    <property type="entry name" value="Alpha/beta_knot_MTases"/>
</dbReference>
<reference evidence="5 6" key="1">
    <citation type="submission" date="2016-09" db="EMBL/GenBank/DDBJ databases">
        <title>Extensive genetic diversity and differential bi-allelic expression allows diatom success in the polar Southern Ocean.</title>
        <authorList>
            <consortium name="DOE Joint Genome Institute"/>
            <person name="Mock T."/>
            <person name="Otillar R.P."/>
            <person name="Strauss J."/>
            <person name="Dupont C."/>
            <person name="Frickenhaus S."/>
            <person name="Maumus F."/>
            <person name="Mcmullan M."/>
            <person name="Sanges R."/>
            <person name="Schmutz J."/>
            <person name="Toseland A."/>
            <person name="Valas R."/>
            <person name="Veluchamy A."/>
            <person name="Ward B.J."/>
            <person name="Allen A."/>
            <person name="Barry K."/>
            <person name="Falciatore A."/>
            <person name="Ferrante M."/>
            <person name="Fortunato A.E."/>
            <person name="Gloeckner G."/>
            <person name="Gruber A."/>
            <person name="Hipkin R."/>
            <person name="Janech M."/>
            <person name="Kroth P."/>
            <person name="Leese F."/>
            <person name="Lindquist E."/>
            <person name="Lyon B.R."/>
            <person name="Martin J."/>
            <person name="Mayer C."/>
            <person name="Parker M."/>
            <person name="Quesneville H."/>
            <person name="Raymond J."/>
            <person name="Uhlig C."/>
            <person name="Valentin K.U."/>
            <person name="Worden A.Z."/>
            <person name="Armbrust E.V."/>
            <person name="Bowler C."/>
            <person name="Green B."/>
            <person name="Moulton V."/>
            <person name="Van Oosterhout C."/>
            <person name="Grigoriev I."/>
        </authorList>
    </citation>
    <scope>NUCLEOTIDE SEQUENCE [LARGE SCALE GENOMIC DNA]</scope>
    <source>
        <strain evidence="5 6">CCMP1102</strain>
    </source>
</reference>
<dbReference type="GO" id="GO:0008173">
    <property type="term" value="F:RNA methyltransferase activity"/>
    <property type="evidence" value="ECO:0007669"/>
    <property type="project" value="InterPro"/>
</dbReference>
<evidence type="ECO:0000256" key="2">
    <source>
        <dbReference type="ARBA" id="ARBA00022603"/>
    </source>
</evidence>
<protein>
    <submittedName>
        <fullName evidence="5">SpoU_methylase-domain-containing protein</fullName>
    </submittedName>
</protein>
<evidence type="ECO:0000256" key="1">
    <source>
        <dbReference type="ARBA" id="ARBA00007228"/>
    </source>
</evidence>
<feature type="domain" description="RNA 2-O ribose methyltransferase substrate binding" evidence="4">
    <location>
        <begin position="32"/>
        <end position="123"/>
    </location>
</feature>
<sequence>NNIITSSKSQTVKTIKALLTKRKKRNEFSQTVVEGPRMVFDLLENPKTRNLVRQVLVSAQNEHDFRDDYLSRLISSLDDNNENQEKKKEVPVQLVHPDVFNKDCTDTISPQGIVAIVDIPNNNDIDSNVAATTNTIGGTPMYLVLDGVSDPGNLGTLLRSSLACNVAGVVLLPDCCDVWNPKAVRSSMGASFQIPIIESPSWNDALSMLKSKGVQTVYAATMIENDDNDDDAPNSSVSYYDVNWTDGPSALVIGSEGNGLSTTVREDLTRKKKKTATEDIVVGATHIPMGAGIESLNAAVCGSVILFEYSRQ</sequence>
<gene>
    <name evidence="5" type="ORF">FRACYDRAFT_140283</name>
</gene>
<dbReference type="AlphaFoldDB" id="A0A1E7FD57"/>
<proteinExistence type="inferred from homology"/>
<accession>A0A1E7FD57</accession>
<dbReference type="Pfam" id="PF00588">
    <property type="entry name" value="SpoU_methylase"/>
    <property type="match status" value="1"/>
</dbReference>
<dbReference type="GO" id="GO:0005737">
    <property type="term" value="C:cytoplasm"/>
    <property type="evidence" value="ECO:0007669"/>
    <property type="project" value="UniProtKB-ARBA"/>
</dbReference>
<keyword evidence="3" id="KW-0808">Transferase</keyword>
<dbReference type="Gene3D" id="3.30.1330.30">
    <property type="match status" value="1"/>
</dbReference>
<comment type="similarity">
    <text evidence="1">Belongs to the class IV-like SAM-binding methyltransferase superfamily. RNA methyltransferase TrmH family.</text>
</comment>
<name>A0A1E7FD57_9STRA</name>
<organism evidence="5 6">
    <name type="scientific">Fragilariopsis cylindrus CCMP1102</name>
    <dbReference type="NCBI Taxonomy" id="635003"/>
    <lineage>
        <taxon>Eukaryota</taxon>
        <taxon>Sar</taxon>
        <taxon>Stramenopiles</taxon>
        <taxon>Ochrophyta</taxon>
        <taxon>Bacillariophyta</taxon>
        <taxon>Bacillariophyceae</taxon>
        <taxon>Bacillariophycidae</taxon>
        <taxon>Bacillariales</taxon>
        <taxon>Bacillariaceae</taxon>
        <taxon>Fragilariopsis</taxon>
    </lineage>
</organism>
<dbReference type="KEGG" id="fcy:FRACYDRAFT_140283"/>
<dbReference type="InParanoid" id="A0A1E7FD57"/>
<dbReference type="OrthoDB" id="270651at2759"/>
<dbReference type="EMBL" id="KV784358">
    <property type="protein sequence ID" value="OEU16110.1"/>
    <property type="molecule type" value="Genomic_DNA"/>
</dbReference>
<dbReference type="PANTHER" id="PTHR43191">
    <property type="entry name" value="RRNA METHYLTRANSFERASE 3"/>
    <property type="match status" value="1"/>
</dbReference>
<evidence type="ECO:0000313" key="5">
    <source>
        <dbReference type="EMBL" id="OEU16110.1"/>
    </source>
</evidence>
<dbReference type="InterPro" id="IPR029026">
    <property type="entry name" value="tRNA_m1G_MTases_N"/>
</dbReference>
<feature type="non-terminal residue" evidence="5">
    <location>
        <position position="312"/>
    </location>
</feature>
<keyword evidence="2 5" id="KW-0489">Methyltransferase</keyword>
<dbReference type="SMART" id="SM00967">
    <property type="entry name" value="SpoU_sub_bind"/>
    <property type="match status" value="1"/>
</dbReference>
<feature type="non-terminal residue" evidence="5">
    <location>
        <position position="1"/>
    </location>
</feature>
<dbReference type="InterPro" id="IPR001537">
    <property type="entry name" value="SpoU_MeTrfase"/>
</dbReference>
<dbReference type="SUPFAM" id="SSF75217">
    <property type="entry name" value="alpha/beta knot"/>
    <property type="match status" value="1"/>
</dbReference>
<dbReference type="InterPro" id="IPR029064">
    <property type="entry name" value="Ribosomal_eL30-like_sf"/>
</dbReference>
<dbReference type="PANTHER" id="PTHR43191:SF2">
    <property type="entry name" value="RRNA METHYLTRANSFERASE 3, MITOCHONDRIAL"/>
    <property type="match status" value="1"/>
</dbReference>
<dbReference type="GO" id="GO:0032259">
    <property type="term" value="P:methylation"/>
    <property type="evidence" value="ECO:0007669"/>
    <property type="project" value="UniProtKB-KW"/>
</dbReference>
<evidence type="ECO:0000256" key="3">
    <source>
        <dbReference type="ARBA" id="ARBA00022679"/>
    </source>
</evidence>
<evidence type="ECO:0000259" key="4">
    <source>
        <dbReference type="SMART" id="SM00967"/>
    </source>
</evidence>
<dbReference type="InterPro" id="IPR053888">
    <property type="entry name" value="MRM3-like_sub_bind"/>
</dbReference>
<dbReference type="InterPro" id="IPR013123">
    <property type="entry name" value="SpoU_subst-bd"/>
</dbReference>
<dbReference type="Gene3D" id="3.40.1280.10">
    <property type="match status" value="1"/>
</dbReference>
<dbReference type="Pfam" id="PF22435">
    <property type="entry name" value="MRM3-like_sub_bind"/>
    <property type="match status" value="1"/>
</dbReference>
<dbReference type="CDD" id="cd18095">
    <property type="entry name" value="SpoU-like_rRNA-MTase"/>
    <property type="match status" value="1"/>
</dbReference>
<dbReference type="GO" id="GO:0006396">
    <property type="term" value="P:RNA processing"/>
    <property type="evidence" value="ECO:0007669"/>
    <property type="project" value="InterPro"/>
</dbReference>
<dbReference type="GO" id="GO:0003723">
    <property type="term" value="F:RNA binding"/>
    <property type="evidence" value="ECO:0007669"/>
    <property type="project" value="InterPro"/>
</dbReference>
<evidence type="ECO:0000313" key="6">
    <source>
        <dbReference type="Proteomes" id="UP000095751"/>
    </source>
</evidence>